<keyword evidence="8 13" id="KW-0472">Membrane</keyword>
<evidence type="ECO:0000256" key="4">
    <source>
        <dbReference type="ARBA" id="ARBA00022692"/>
    </source>
</evidence>
<sequence length="198" mass="22504">MSFDRYVAICKPLRYTTIMTFKLQVHIVNVCWVLGCLLVFLIYIFLTKLDFCDSNIIDYFYCDIAPVADIACSDTTVVELVTSMTSTPLVLSPFAFIIGTYVSIVLTILKIQSTSGRHKAFSTCSSHLTVVCMYYGTLAVNYTFPRSDHSVNINKGLSLMYMVVTPFFNPIVYSLRNRDIRRAIENTFLGIRGIIFFQ</sequence>
<keyword evidence="6 13" id="KW-1133">Transmembrane helix</keyword>
<gene>
    <name evidence="15" type="ORF">PECUL_23A046381</name>
</gene>
<protein>
    <submittedName>
        <fullName evidence="15">Olfactory receptor 5V1-like</fullName>
    </submittedName>
</protein>
<dbReference type="Pfam" id="PF13853">
    <property type="entry name" value="7tm_4"/>
    <property type="match status" value="1"/>
</dbReference>
<feature type="transmembrane region" description="Helical" evidence="13">
    <location>
        <begin position="89"/>
        <end position="109"/>
    </location>
</feature>
<evidence type="ECO:0000256" key="5">
    <source>
        <dbReference type="ARBA" id="ARBA00022725"/>
    </source>
</evidence>
<dbReference type="InterPro" id="IPR050939">
    <property type="entry name" value="Olfactory_GPCR1"/>
</dbReference>
<keyword evidence="7" id="KW-0297">G-protein coupled receptor</keyword>
<dbReference type="Gene3D" id="1.20.1070.10">
    <property type="entry name" value="Rhodopsin 7-helix transmembrane proteins"/>
    <property type="match status" value="1"/>
</dbReference>
<dbReference type="PANTHER" id="PTHR24242:SF408">
    <property type="entry name" value="OLFACTORY RECEPTOR 11A1-LIKE"/>
    <property type="match status" value="1"/>
</dbReference>
<evidence type="ECO:0000259" key="14">
    <source>
        <dbReference type="PROSITE" id="PS50262"/>
    </source>
</evidence>
<keyword evidence="9" id="KW-1015">Disulfide bond</keyword>
<feature type="domain" description="G-protein coupled receptors family 1 profile" evidence="14">
    <location>
        <begin position="1"/>
        <end position="173"/>
    </location>
</feature>
<accession>A0AAD1RL57</accession>
<evidence type="ECO:0000256" key="7">
    <source>
        <dbReference type="ARBA" id="ARBA00023040"/>
    </source>
</evidence>
<evidence type="ECO:0000256" key="3">
    <source>
        <dbReference type="ARBA" id="ARBA00022606"/>
    </source>
</evidence>
<keyword evidence="10 15" id="KW-0675">Receptor</keyword>
<dbReference type="InterPro" id="IPR017452">
    <property type="entry name" value="GPCR_Rhodpsn_7TM"/>
</dbReference>
<evidence type="ECO:0000256" key="9">
    <source>
        <dbReference type="ARBA" id="ARBA00023157"/>
    </source>
</evidence>
<dbReference type="Proteomes" id="UP001295444">
    <property type="component" value="Chromosome 03"/>
</dbReference>
<keyword evidence="4 13" id="KW-0812">Transmembrane</keyword>
<keyword evidence="12" id="KW-0807">Transducer</keyword>
<evidence type="ECO:0000313" key="16">
    <source>
        <dbReference type="Proteomes" id="UP001295444"/>
    </source>
</evidence>
<dbReference type="FunFam" id="1.20.1070.10:FF:000015">
    <property type="entry name" value="Olfactory receptor"/>
    <property type="match status" value="1"/>
</dbReference>
<dbReference type="GO" id="GO:0004984">
    <property type="term" value="F:olfactory receptor activity"/>
    <property type="evidence" value="ECO:0007669"/>
    <property type="project" value="InterPro"/>
</dbReference>
<keyword evidence="5" id="KW-0552">Olfaction</keyword>
<name>A0AAD1RL57_PELCU</name>
<dbReference type="SUPFAM" id="SSF81321">
    <property type="entry name" value="Family A G protein-coupled receptor-like"/>
    <property type="match status" value="1"/>
</dbReference>
<evidence type="ECO:0000313" key="15">
    <source>
        <dbReference type="EMBL" id="CAH2272574.1"/>
    </source>
</evidence>
<keyword evidence="16" id="KW-1185">Reference proteome</keyword>
<reference evidence="15" key="1">
    <citation type="submission" date="2022-03" db="EMBL/GenBank/DDBJ databases">
        <authorList>
            <person name="Alioto T."/>
            <person name="Alioto T."/>
            <person name="Gomez Garrido J."/>
        </authorList>
    </citation>
    <scope>NUCLEOTIDE SEQUENCE</scope>
</reference>
<dbReference type="PROSITE" id="PS50262">
    <property type="entry name" value="G_PROTEIN_RECEP_F1_2"/>
    <property type="match status" value="1"/>
</dbReference>
<evidence type="ECO:0000256" key="10">
    <source>
        <dbReference type="ARBA" id="ARBA00023170"/>
    </source>
</evidence>
<evidence type="ECO:0000256" key="11">
    <source>
        <dbReference type="ARBA" id="ARBA00023180"/>
    </source>
</evidence>
<organism evidence="15 16">
    <name type="scientific">Pelobates cultripes</name>
    <name type="common">Western spadefoot toad</name>
    <dbReference type="NCBI Taxonomy" id="61616"/>
    <lineage>
        <taxon>Eukaryota</taxon>
        <taxon>Metazoa</taxon>
        <taxon>Chordata</taxon>
        <taxon>Craniata</taxon>
        <taxon>Vertebrata</taxon>
        <taxon>Euteleostomi</taxon>
        <taxon>Amphibia</taxon>
        <taxon>Batrachia</taxon>
        <taxon>Anura</taxon>
        <taxon>Pelobatoidea</taxon>
        <taxon>Pelobatidae</taxon>
        <taxon>Pelobates</taxon>
    </lineage>
</organism>
<dbReference type="GO" id="GO:0004930">
    <property type="term" value="F:G protein-coupled receptor activity"/>
    <property type="evidence" value="ECO:0007669"/>
    <property type="project" value="UniProtKB-KW"/>
</dbReference>
<dbReference type="EMBL" id="OW240914">
    <property type="protein sequence ID" value="CAH2272574.1"/>
    <property type="molecule type" value="Genomic_DNA"/>
</dbReference>
<keyword evidence="11" id="KW-0325">Glycoprotein</keyword>
<evidence type="ECO:0000256" key="6">
    <source>
        <dbReference type="ARBA" id="ARBA00022989"/>
    </source>
</evidence>
<keyword evidence="3" id="KW-0716">Sensory transduction</keyword>
<evidence type="ECO:0000256" key="13">
    <source>
        <dbReference type="SAM" id="Phobius"/>
    </source>
</evidence>
<dbReference type="InterPro" id="IPR000725">
    <property type="entry name" value="Olfact_rcpt"/>
</dbReference>
<evidence type="ECO:0000256" key="1">
    <source>
        <dbReference type="ARBA" id="ARBA00004651"/>
    </source>
</evidence>
<evidence type="ECO:0000256" key="2">
    <source>
        <dbReference type="ARBA" id="ARBA00022475"/>
    </source>
</evidence>
<dbReference type="GO" id="GO:0005886">
    <property type="term" value="C:plasma membrane"/>
    <property type="evidence" value="ECO:0007669"/>
    <property type="project" value="UniProtKB-SubCell"/>
</dbReference>
<keyword evidence="2" id="KW-1003">Cell membrane</keyword>
<dbReference type="AlphaFoldDB" id="A0AAD1RL57"/>
<comment type="subcellular location">
    <subcellularLocation>
        <location evidence="1">Cell membrane</location>
        <topology evidence="1">Multi-pass membrane protein</topology>
    </subcellularLocation>
</comment>
<feature type="transmembrane region" description="Helical" evidence="13">
    <location>
        <begin position="21"/>
        <end position="46"/>
    </location>
</feature>
<feature type="transmembrane region" description="Helical" evidence="13">
    <location>
        <begin position="156"/>
        <end position="175"/>
    </location>
</feature>
<dbReference type="PANTHER" id="PTHR24242">
    <property type="entry name" value="G-PROTEIN COUPLED RECEPTOR"/>
    <property type="match status" value="1"/>
</dbReference>
<dbReference type="PRINTS" id="PR00245">
    <property type="entry name" value="OLFACTORYR"/>
</dbReference>
<feature type="transmembrane region" description="Helical" evidence="13">
    <location>
        <begin position="121"/>
        <end position="144"/>
    </location>
</feature>
<evidence type="ECO:0000256" key="12">
    <source>
        <dbReference type="ARBA" id="ARBA00023224"/>
    </source>
</evidence>
<evidence type="ECO:0000256" key="8">
    <source>
        <dbReference type="ARBA" id="ARBA00023136"/>
    </source>
</evidence>
<proteinExistence type="predicted"/>